<protein>
    <submittedName>
        <fullName evidence="1">GH23251</fullName>
    </submittedName>
</protein>
<dbReference type="PhylomeDB" id="B4K059"/>
<keyword evidence="2" id="KW-1185">Reference proteome</keyword>
<evidence type="ECO:0000313" key="1">
    <source>
        <dbReference type="EMBL" id="EDW04319.1"/>
    </source>
</evidence>
<dbReference type="EMBL" id="CH916390">
    <property type="protein sequence ID" value="EDW04319.1"/>
    <property type="molecule type" value="Genomic_DNA"/>
</dbReference>
<dbReference type="HOGENOM" id="CLU_173536_0_0_1"/>
<sequence length="74" mass="7971">MFHRLAQALKPSKNLCVTAAALQAVVELAPNTVSSAYVASNVFLATGIDKSAVYNVYRYKDTTLRYTSSNAADV</sequence>
<organism evidence="2">
    <name type="scientific">Drosophila grimshawi</name>
    <name type="common">Hawaiian fruit fly</name>
    <name type="synonym">Idiomyia grimshawi</name>
    <dbReference type="NCBI Taxonomy" id="7222"/>
    <lineage>
        <taxon>Eukaryota</taxon>
        <taxon>Metazoa</taxon>
        <taxon>Ecdysozoa</taxon>
        <taxon>Arthropoda</taxon>
        <taxon>Hexapoda</taxon>
        <taxon>Insecta</taxon>
        <taxon>Pterygota</taxon>
        <taxon>Neoptera</taxon>
        <taxon>Endopterygota</taxon>
        <taxon>Diptera</taxon>
        <taxon>Brachycera</taxon>
        <taxon>Muscomorpha</taxon>
        <taxon>Ephydroidea</taxon>
        <taxon>Drosophilidae</taxon>
        <taxon>Drosophila</taxon>
        <taxon>Hawaiian Drosophila</taxon>
    </lineage>
</organism>
<evidence type="ECO:0000313" key="2">
    <source>
        <dbReference type="Proteomes" id="UP000001070"/>
    </source>
</evidence>
<dbReference type="Proteomes" id="UP000001070">
    <property type="component" value="Unassembled WGS sequence"/>
</dbReference>
<accession>B4K059</accession>
<reference evidence="1 2" key="1">
    <citation type="journal article" date="2007" name="Nature">
        <title>Evolution of genes and genomes on the Drosophila phylogeny.</title>
        <authorList>
            <consortium name="Drosophila 12 Genomes Consortium"/>
            <person name="Clark A.G."/>
            <person name="Eisen M.B."/>
            <person name="Smith D.R."/>
            <person name="Bergman C.M."/>
            <person name="Oliver B."/>
            <person name="Markow T.A."/>
            <person name="Kaufman T.C."/>
            <person name="Kellis M."/>
            <person name="Gelbart W."/>
            <person name="Iyer V.N."/>
            <person name="Pollard D.A."/>
            <person name="Sackton T.B."/>
            <person name="Larracuente A.M."/>
            <person name="Singh N.D."/>
            <person name="Abad J.P."/>
            <person name="Abt D.N."/>
            <person name="Adryan B."/>
            <person name="Aguade M."/>
            <person name="Akashi H."/>
            <person name="Anderson W.W."/>
            <person name="Aquadro C.F."/>
            <person name="Ardell D.H."/>
            <person name="Arguello R."/>
            <person name="Artieri C.G."/>
            <person name="Barbash D.A."/>
            <person name="Barker D."/>
            <person name="Barsanti P."/>
            <person name="Batterham P."/>
            <person name="Batzoglou S."/>
            <person name="Begun D."/>
            <person name="Bhutkar A."/>
            <person name="Blanco E."/>
            <person name="Bosak S.A."/>
            <person name="Bradley R.K."/>
            <person name="Brand A.D."/>
            <person name="Brent M.R."/>
            <person name="Brooks A.N."/>
            <person name="Brown R.H."/>
            <person name="Butlin R.K."/>
            <person name="Caggese C."/>
            <person name="Calvi B.R."/>
            <person name="Bernardo de Carvalho A."/>
            <person name="Caspi A."/>
            <person name="Castrezana S."/>
            <person name="Celniker S.E."/>
            <person name="Chang J.L."/>
            <person name="Chapple C."/>
            <person name="Chatterji S."/>
            <person name="Chinwalla A."/>
            <person name="Civetta A."/>
            <person name="Clifton S.W."/>
            <person name="Comeron J.M."/>
            <person name="Costello J.C."/>
            <person name="Coyne J.A."/>
            <person name="Daub J."/>
            <person name="David R.G."/>
            <person name="Delcher A.L."/>
            <person name="Delehaunty K."/>
            <person name="Do C.B."/>
            <person name="Ebling H."/>
            <person name="Edwards K."/>
            <person name="Eickbush T."/>
            <person name="Evans J.D."/>
            <person name="Filipski A."/>
            <person name="Findeiss S."/>
            <person name="Freyhult E."/>
            <person name="Fulton L."/>
            <person name="Fulton R."/>
            <person name="Garcia A.C."/>
            <person name="Gardiner A."/>
            <person name="Garfield D.A."/>
            <person name="Garvin B.E."/>
            <person name="Gibson G."/>
            <person name="Gilbert D."/>
            <person name="Gnerre S."/>
            <person name="Godfrey J."/>
            <person name="Good R."/>
            <person name="Gotea V."/>
            <person name="Gravely B."/>
            <person name="Greenberg A.J."/>
            <person name="Griffiths-Jones S."/>
            <person name="Gross S."/>
            <person name="Guigo R."/>
            <person name="Gustafson E.A."/>
            <person name="Haerty W."/>
            <person name="Hahn M.W."/>
            <person name="Halligan D.L."/>
            <person name="Halpern A.L."/>
            <person name="Halter G.M."/>
            <person name="Han M.V."/>
            <person name="Heger A."/>
            <person name="Hillier L."/>
            <person name="Hinrichs A.S."/>
            <person name="Holmes I."/>
            <person name="Hoskins R.A."/>
            <person name="Hubisz M.J."/>
            <person name="Hultmark D."/>
            <person name="Huntley M.A."/>
            <person name="Jaffe D.B."/>
            <person name="Jagadeeshan S."/>
            <person name="Jeck W.R."/>
            <person name="Johnson J."/>
            <person name="Jones C.D."/>
            <person name="Jordan W.C."/>
            <person name="Karpen G.H."/>
            <person name="Kataoka E."/>
            <person name="Keightley P.D."/>
            <person name="Kheradpour P."/>
            <person name="Kirkness E.F."/>
            <person name="Koerich L.B."/>
            <person name="Kristiansen K."/>
            <person name="Kudrna D."/>
            <person name="Kulathinal R.J."/>
            <person name="Kumar S."/>
            <person name="Kwok R."/>
            <person name="Lander E."/>
            <person name="Langley C.H."/>
            <person name="Lapoint R."/>
            <person name="Lazzaro B.P."/>
            <person name="Lee S.J."/>
            <person name="Levesque L."/>
            <person name="Li R."/>
            <person name="Lin C.F."/>
            <person name="Lin M.F."/>
            <person name="Lindblad-Toh K."/>
            <person name="Llopart A."/>
            <person name="Long M."/>
            <person name="Low L."/>
            <person name="Lozovsky E."/>
            <person name="Lu J."/>
            <person name="Luo M."/>
            <person name="Machado C.A."/>
            <person name="Makalowski W."/>
            <person name="Marzo M."/>
            <person name="Matsuda M."/>
            <person name="Matzkin L."/>
            <person name="McAllister B."/>
            <person name="McBride C.S."/>
            <person name="McKernan B."/>
            <person name="McKernan K."/>
            <person name="Mendez-Lago M."/>
            <person name="Minx P."/>
            <person name="Mollenhauer M.U."/>
            <person name="Montooth K."/>
            <person name="Mount S.M."/>
            <person name="Mu X."/>
            <person name="Myers E."/>
            <person name="Negre B."/>
            <person name="Newfeld S."/>
            <person name="Nielsen R."/>
            <person name="Noor M.A."/>
            <person name="O'Grady P."/>
            <person name="Pachter L."/>
            <person name="Papaceit M."/>
            <person name="Parisi M.J."/>
            <person name="Parisi M."/>
            <person name="Parts L."/>
            <person name="Pedersen J.S."/>
            <person name="Pesole G."/>
            <person name="Phillippy A.M."/>
            <person name="Ponting C.P."/>
            <person name="Pop M."/>
            <person name="Porcelli D."/>
            <person name="Powell J.R."/>
            <person name="Prohaska S."/>
            <person name="Pruitt K."/>
            <person name="Puig M."/>
            <person name="Quesneville H."/>
            <person name="Ram K.R."/>
            <person name="Rand D."/>
            <person name="Rasmussen M.D."/>
            <person name="Reed L.K."/>
            <person name="Reenan R."/>
            <person name="Reily A."/>
            <person name="Remington K.A."/>
            <person name="Rieger T.T."/>
            <person name="Ritchie M.G."/>
            <person name="Robin C."/>
            <person name="Rogers Y.H."/>
            <person name="Rohde C."/>
            <person name="Rozas J."/>
            <person name="Rubenfield M.J."/>
            <person name="Ruiz A."/>
            <person name="Russo S."/>
            <person name="Salzberg S.L."/>
            <person name="Sanchez-Gracia A."/>
            <person name="Saranga D.J."/>
            <person name="Sato H."/>
            <person name="Schaeffer S.W."/>
            <person name="Schatz M.C."/>
            <person name="Schlenke T."/>
            <person name="Schwartz R."/>
            <person name="Segarra C."/>
            <person name="Singh R.S."/>
            <person name="Sirot L."/>
            <person name="Sirota M."/>
            <person name="Sisneros N.B."/>
            <person name="Smith C.D."/>
            <person name="Smith T.F."/>
            <person name="Spieth J."/>
            <person name="Stage D.E."/>
            <person name="Stark A."/>
            <person name="Stephan W."/>
            <person name="Strausberg R.L."/>
            <person name="Strempel S."/>
            <person name="Sturgill D."/>
            <person name="Sutton G."/>
            <person name="Sutton G.G."/>
            <person name="Tao W."/>
            <person name="Teichmann S."/>
            <person name="Tobari Y.N."/>
            <person name="Tomimura Y."/>
            <person name="Tsolas J.M."/>
            <person name="Valente V.L."/>
            <person name="Venter E."/>
            <person name="Venter J.C."/>
            <person name="Vicario S."/>
            <person name="Vieira F.G."/>
            <person name="Vilella A.J."/>
            <person name="Villasante A."/>
            <person name="Walenz B."/>
            <person name="Wang J."/>
            <person name="Wasserman M."/>
            <person name="Watts T."/>
            <person name="Wilson D."/>
            <person name="Wilson R.K."/>
            <person name="Wing R.A."/>
            <person name="Wolfner M.F."/>
            <person name="Wong A."/>
            <person name="Wong G.K."/>
            <person name="Wu C.I."/>
            <person name="Wu G."/>
            <person name="Yamamoto D."/>
            <person name="Yang H.P."/>
            <person name="Yang S.P."/>
            <person name="Yorke J.A."/>
            <person name="Yoshida K."/>
            <person name="Zdobnov E."/>
            <person name="Zhang P."/>
            <person name="Zhang Y."/>
            <person name="Zimin A.V."/>
            <person name="Baldwin J."/>
            <person name="Abdouelleil A."/>
            <person name="Abdulkadir J."/>
            <person name="Abebe A."/>
            <person name="Abera B."/>
            <person name="Abreu J."/>
            <person name="Acer S.C."/>
            <person name="Aftuck L."/>
            <person name="Alexander A."/>
            <person name="An P."/>
            <person name="Anderson E."/>
            <person name="Anderson S."/>
            <person name="Arachi H."/>
            <person name="Azer M."/>
            <person name="Bachantsang P."/>
            <person name="Barry A."/>
            <person name="Bayul T."/>
            <person name="Berlin A."/>
            <person name="Bessette D."/>
            <person name="Bloom T."/>
            <person name="Blye J."/>
            <person name="Boguslavskiy L."/>
            <person name="Bonnet C."/>
            <person name="Boukhgalter B."/>
            <person name="Bourzgui I."/>
            <person name="Brown A."/>
            <person name="Cahill P."/>
            <person name="Channer S."/>
            <person name="Cheshatsang Y."/>
            <person name="Chuda L."/>
            <person name="Citroen M."/>
            <person name="Collymore A."/>
            <person name="Cooke P."/>
            <person name="Costello M."/>
            <person name="D'Aco K."/>
            <person name="Daza R."/>
            <person name="De Haan G."/>
            <person name="DeGray S."/>
            <person name="DeMaso C."/>
            <person name="Dhargay N."/>
            <person name="Dooley K."/>
            <person name="Dooley E."/>
            <person name="Doricent M."/>
            <person name="Dorje P."/>
            <person name="Dorjee K."/>
            <person name="Dupes A."/>
            <person name="Elong R."/>
            <person name="Falk J."/>
            <person name="Farina A."/>
            <person name="Faro S."/>
            <person name="Ferguson D."/>
            <person name="Fisher S."/>
            <person name="Foley C.D."/>
            <person name="Franke A."/>
            <person name="Friedrich D."/>
            <person name="Gadbois L."/>
            <person name="Gearin G."/>
            <person name="Gearin C.R."/>
            <person name="Giannoukos G."/>
            <person name="Goode T."/>
            <person name="Graham J."/>
            <person name="Grandbois E."/>
            <person name="Grewal S."/>
            <person name="Gyaltsen K."/>
            <person name="Hafez N."/>
            <person name="Hagos B."/>
            <person name="Hall J."/>
            <person name="Henson C."/>
            <person name="Hollinger A."/>
            <person name="Honan T."/>
            <person name="Huard M.D."/>
            <person name="Hughes L."/>
            <person name="Hurhula B."/>
            <person name="Husby M.E."/>
            <person name="Kamat A."/>
            <person name="Kanga B."/>
            <person name="Kashin S."/>
            <person name="Khazanovich D."/>
            <person name="Kisner P."/>
            <person name="Lance K."/>
            <person name="Lara M."/>
            <person name="Lee W."/>
            <person name="Lennon N."/>
            <person name="Letendre F."/>
            <person name="LeVine R."/>
            <person name="Lipovsky A."/>
            <person name="Liu X."/>
            <person name="Liu J."/>
            <person name="Liu S."/>
            <person name="Lokyitsang T."/>
            <person name="Lokyitsang Y."/>
            <person name="Lubonja R."/>
            <person name="Lui A."/>
            <person name="MacDonald P."/>
            <person name="Magnisalis V."/>
            <person name="Maru K."/>
            <person name="Matthews C."/>
            <person name="McCusker W."/>
            <person name="McDonough S."/>
            <person name="Mehta T."/>
            <person name="Meldrim J."/>
            <person name="Meneus L."/>
            <person name="Mihai O."/>
            <person name="Mihalev A."/>
            <person name="Mihova T."/>
            <person name="Mittelman R."/>
            <person name="Mlenga V."/>
            <person name="Montmayeur A."/>
            <person name="Mulrain L."/>
            <person name="Navidi A."/>
            <person name="Naylor J."/>
            <person name="Negash T."/>
            <person name="Nguyen T."/>
            <person name="Nguyen N."/>
            <person name="Nicol R."/>
            <person name="Norbu C."/>
            <person name="Norbu N."/>
            <person name="Novod N."/>
            <person name="O'Neill B."/>
            <person name="Osman S."/>
            <person name="Markiewicz E."/>
            <person name="Oyono O.L."/>
            <person name="Patti C."/>
            <person name="Phunkhang P."/>
            <person name="Pierre F."/>
            <person name="Priest M."/>
            <person name="Raghuraman S."/>
            <person name="Rege F."/>
            <person name="Reyes R."/>
            <person name="Rise C."/>
            <person name="Rogov P."/>
            <person name="Ross K."/>
            <person name="Ryan E."/>
            <person name="Settipalli S."/>
            <person name="Shea T."/>
            <person name="Sherpa N."/>
            <person name="Shi L."/>
            <person name="Shih D."/>
            <person name="Sparrow T."/>
            <person name="Spaulding J."/>
            <person name="Stalker J."/>
            <person name="Stange-Thomann N."/>
            <person name="Stavropoulos S."/>
            <person name="Stone C."/>
            <person name="Strader C."/>
            <person name="Tesfaye S."/>
            <person name="Thomson T."/>
            <person name="Thoulutsang Y."/>
            <person name="Thoulutsang D."/>
            <person name="Topham K."/>
            <person name="Topping I."/>
            <person name="Tsamla T."/>
            <person name="Vassiliev H."/>
            <person name="Vo A."/>
            <person name="Wangchuk T."/>
            <person name="Wangdi T."/>
            <person name="Weiand M."/>
            <person name="Wilkinson J."/>
            <person name="Wilson A."/>
            <person name="Yadav S."/>
            <person name="Young G."/>
            <person name="Yu Q."/>
            <person name="Zembek L."/>
            <person name="Zhong D."/>
            <person name="Zimmer A."/>
            <person name="Zwirko Z."/>
            <person name="Jaffe D.B."/>
            <person name="Alvarez P."/>
            <person name="Brockman W."/>
            <person name="Butler J."/>
            <person name="Chin C."/>
            <person name="Gnerre S."/>
            <person name="Grabherr M."/>
            <person name="Kleber M."/>
            <person name="Mauceli E."/>
            <person name="MacCallum I."/>
        </authorList>
    </citation>
    <scope>NUCLEOTIDE SEQUENCE [LARGE SCALE GENOMIC DNA]</scope>
    <source>
        <strain evidence="2">Tucson 15287-2541.00</strain>
    </source>
</reference>
<gene>
    <name evidence="1" type="primary">Dgri\GH23251</name>
    <name evidence="1" type="ORF">Dgri_GH23251</name>
</gene>
<name>B4K059_DROGR</name>
<dbReference type="AlphaFoldDB" id="B4K059"/>
<proteinExistence type="predicted"/>
<dbReference type="InParanoid" id="B4K059"/>